<feature type="transmembrane region" description="Helical" evidence="6">
    <location>
        <begin position="165"/>
        <end position="192"/>
    </location>
</feature>
<dbReference type="GO" id="GO:0005886">
    <property type="term" value="C:plasma membrane"/>
    <property type="evidence" value="ECO:0007669"/>
    <property type="project" value="UniProtKB-SubCell"/>
</dbReference>
<feature type="transmembrane region" description="Helical" evidence="6">
    <location>
        <begin position="25"/>
        <end position="44"/>
    </location>
</feature>
<reference evidence="8" key="1">
    <citation type="submission" date="2021-01" db="EMBL/GenBank/DDBJ databases">
        <title>Whole genome shotgun sequence of Virgisporangium aurantiacum NBRC 16421.</title>
        <authorList>
            <person name="Komaki H."/>
            <person name="Tamura T."/>
        </authorList>
    </citation>
    <scope>NUCLEOTIDE SEQUENCE</scope>
    <source>
        <strain evidence="8">NBRC 16421</strain>
    </source>
</reference>
<keyword evidence="9" id="KW-1185">Reference proteome</keyword>
<evidence type="ECO:0000256" key="4">
    <source>
        <dbReference type="ARBA" id="ARBA00022989"/>
    </source>
</evidence>
<sequence length="197" mass="19498">MKRRRLLALACGVMAGVVLGGRAGVAAGAVLVGVLWWALPRVAAARAATALRRAAAGLPDAADLLAAALRAGAPPGQAAGVVGTAVAGPVGERLARVGRALRLGDPPAQAWAHIADLPGGERMARAAVRSADSGSALARALSRLADELRAARAAEADAAARRAGVLVVLPLGMCFLPAFLLAGVVPVVIAVLDGVLG</sequence>
<comment type="subcellular location">
    <subcellularLocation>
        <location evidence="1">Cell membrane</location>
        <topology evidence="1">Multi-pass membrane protein</topology>
    </subcellularLocation>
</comment>
<dbReference type="EMBL" id="BOPG01000070">
    <property type="protein sequence ID" value="GIJ61738.1"/>
    <property type="molecule type" value="Genomic_DNA"/>
</dbReference>
<keyword evidence="5 6" id="KW-0472">Membrane</keyword>
<feature type="domain" description="Type II secretion system protein GspF" evidence="7">
    <location>
        <begin position="62"/>
        <end position="182"/>
    </location>
</feature>
<dbReference type="PANTHER" id="PTHR35007">
    <property type="entry name" value="INTEGRAL MEMBRANE PROTEIN-RELATED"/>
    <property type="match status" value="1"/>
</dbReference>
<name>A0A8J4E553_9ACTN</name>
<keyword evidence="2" id="KW-1003">Cell membrane</keyword>
<dbReference type="InterPro" id="IPR018076">
    <property type="entry name" value="T2SS_GspF_dom"/>
</dbReference>
<evidence type="ECO:0000313" key="8">
    <source>
        <dbReference type="EMBL" id="GIJ61738.1"/>
    </source>
</evidence>
<dbReference type="RefSeq" id="WP_239152403.1">
    <property type="nucleotide sequence ID" value="NZ_BOPG01000070.1"/>
</dbReference>
<comment type="caution">
    <text evidence="8">The sequence shown here is derived from an EMBL/GenBank/DDBJ whole genome shotgun (WGS) entry which is preliminary data.</text>
</comment>
<keyword evidence="3 6" id="KW-0812">Transmembrane</keyword>
<dbReference type="Gene3D" id="1.20.81.30">
    <property type="entry name" value="Type II secretion system (T2SS), domain F"/>
    <property type="match status" value="1"/>
</dbReference>
<protein>
    <recommendedName>
        <fullName evidence="7">Type II secretion system protein GspF domain-containing protein</fullName>
    </recommendedName>
</protein>
<proteinExistence type="predicted"/>
<organism evidence="8 9">
    <name type="scientific">Virgisporangium aurantiacum</name>
    <dbReference type="NCBI Taxonomy" id="175570"/>
    <lineage>
        <taxon>Bacteria</taxon>
        <taxon>Bacillati</taxon>
        <taxon>Actinomycetota</taxon>
        <taxon>Actinomycetes</taxon>
        <taxon>Micromonosporales</taxon>
        <taxon>Micromonosporaceae</taxon>
        <taxon>Virgisporangium</taxon>
    </lineage>
</organism>
<evidence type="ECO:0000259" key="7">
    <source>
        <dbReference type="Pfam" id="PF00482"/>
    </source>
</evidence>
<evidence type="ECO:0000256" key="2">
    <source>
        <dbReference type="ARBA" id="ARBA00022475"/>
    </source>
</evidence>
<evidence type="ECO:0000256" key="1">
    <source>
        <dbReference type="ARBA" id="ARBA00004651"/>
    </source>
</evidence>
<gene>
    <name evidence="8" type="ORF">Vau01_092540</name>
</gene>
<accession>A0A8J4E553</accession>
<evidence type="ECO:0000256" key="5">
    <source>
        <dbReference type="ARBA" id="ARBA00023136"/>
    </source>
</evidence>
<keyword evidence="4 6" id="KW-1133">Transmembrane helix</keyword>
<evidence type="ECO:0000313" key="9">
    <source>
        <dbReference type="Proteomes" id="UP000612585"/>
    </source>
</evidence>
<dbReference type="InterPro" id="IPR042094">
    <property type="entry name" value="T2SS_GspF_sf"/>
</dbReference>
<evidence type="ECO:0000256" key="6">
    <source>
        <dbReference type="SAM" id="Phobius"/>
    </source>
</evidence>
<dbReference type="Pfam" id="PF00482">
    <property type="entry name" value="T2SSF"/>
    <property type="match status" value="1"/>
</dbReference>
<dbReference type="Proteomes" id="UP000612585">
    <property type="component" value="Unassembled WGS sequence"/>
</dbReference>
<dbReference type="AlphaFoldDB" id="A0A8J4E553"/>
<evidence type="ECO:0000256" key="3">
    <source>
        <dbReference type="ARBA" id="ARBA00022692"/>
    </source>
</evidence>
<dbReference type="PANTHER" id="PTHR35007:SF3">
    <property type="entry name" value="POSSIBLE CONSERVED ALANINE RICH MEMBRANE PROTEIN"/>
    <property type="match status" value="1"/>
</dbReference>